<gene>
    <name evidence="1" type="ORF">P3H78_02410</name>
</gene>
<name>A0ABT5ZYM5_9ACTN</name>
<accession>A0ABT5ZYM5</accession>
<reference evidence="1 2" key="1">
    <citation type="submission" date="2023-03" db="EMBL/GenBank/DDBJ databases">
        <title>Draft genome sequence of Streptomyces sp. K1PA1 isolated from peat swamp forest in Thailand.</title>
        <authorList>
            <person name="Klaysubun C."/>
            <person name="Duangmal K."/>
        </authorList>
    </citation>
    <scope>NUCLEOTIDE SEQUENCE [LARGE SCALE GENOMIC DNA]</scope>
    <source>
        <strain evidence="1 2">K1PA1</strain>
    </source>
</reference>
<sequence>MPDRDSPADDTARPSPTVHQAAEGYAFTCLTAAWAGRSCTDAAASLRGLLGRLLGGRPFVGEYVPGGSTPGS</sequence>
<evidence type="ECO:0000313" key="1">
    <source>
        <dbReference type="EMBL" id="MDF3297495.1"/>
    </source>
</evidence>
<organism evidence="1 2">
    <name type="scientific">Streptomyces tropicalis</name>
    <dbReference type="NCBI Taxonomy" id="3034234"/>
    <lineage>
        <taxon>Bacteria</taxon>
        <taxon>Bacillati</taxon>
        <taxon>Actinomycetota</taxon>
        <taxon>Actinomycetes</taxon>
        <taxon>Kitasatosporales</taxon>
        <taxon>Streptomycetaceae</taxon>
        <taxon>Streptomyces</taxon>
    </lineage>
</organism>
<comment type="caution">
    <text evidence="1">The sequence shown here is derived from an EMBL/GenBank/DDBJ whole genome shotgun (WGS) entry which is preliminary data.</text>
</comment>
<evidence type="ECO:0000313" key="2">
    <source>
        <dbReference type="Proteomes" id="UP001221150"/>
    </source>
</evidence>
<proteinExistence type="predicted"/>
<dbReference type="RefSeq" id="WP_276107023.1">
    <property type="nucleotide sequence ID" value="NZ_JARJBB010000001.1"/>
</dbReference>
<protein>
    <submittedName>
        <fullName evidence="1">Uncharacterized protein</fullName>
    </submittedName>
</protein>
<dbReference type="EMBL" id="JARJBB010000001">
    <property type="protein sequence ID" value="MDF3297495.1"/>
    <property type="molecule type" value="Genomic_DNA"/>
</dbReference>
<keyword evidence="2" id="KW-1185">Reference proteome</keyword>
<dbReference type="Proteomes" id="UP001221150">
    <property type="component" value="Unassembled WGS sequence"/>
</dbReference>